<dbReference type="Proteomes" id="UP000789831">
    <property type="component" value="Unassembled WGS sequence"/>
</dbReference>
<accession>A0A9N9FWQ7</accession>
<dbReference type="Gene3D" id="2.70.40.10">
    <property type="match status" value="1"/>
</dbReference>
<dbReference type="InterPro" id="IPR036157">
    <property type="entry name" value="dUTPase-like_sf"/>
</dbReference>
<evidence type="ECO:0000313" key="2">
    <source>
        <dbReference type="EMBL" id="CAG8565454.1"/>
    </source>
</evidence>
<name>A0A9N9FWQ7_9GLOM</name>
<gene>
    <name evidence="2" type="ORF">AGERDE_LOCUS7365</name>
</gene>
<dbReference type="SUPFAM" id="SSF51283">
    <property type="entry name" value="dUTPase-like"/>
    <property type="match status" value="1"/>
</dbReference>
<comment type="caution">
    <text evidence="2">The sequence shown here is derived from an EMBL/GenBank/DDBJ whole genome shotgun (WGS) entry which is preliminary data.</text>
</comment>
<dbReference type="InterPro" id="IPR029054">
    <property type="entry name" value="dUTPase-like"/>
</dbReference>
<sequence>MKTRLKPTILEMQLESNTESQNQEHHPQPAVTSAKSFWSIFPGTVCREAWNRDEGGTIDARYTGNIGVLLYNNSTLLYVIRPNERIIQTVFLKRRKELGEKNRGNANLGYTGCDELETWIKIE</sequence>
<feature type="domain" description="dUTPase-like" evidence="1">
    <location>
        <begin position="53"/>
        <end position="112"/>
    </location>
</feature>
<evidence type="ECO:0000259" key="1">
    <source>
        <dbReference type="Pfam" id="PF00692"/>
    </source>
</evidence>
<organism evidence="2 3">
    <name type="scientific">Ambispora gerdemannii</name>
    <dbReference type="NCBI Taxonomy" id="144530"/>
    <lineage>
        <taxon>Eukaryota</taxon>
        <taxon>Fungi</taxon>
        <taxon>Fungi incertae sedis</taxon>
        <taxon>Mucoromycota</taxon>
        <taxon>Glomeromycotina</taxon>
        <taxon>Glomeromycetes</taxon>
        <taxon>Archaeosporales</taxon>
        <taxon>Ambisporaceae</taxon>
        <taxon>Ambispora</taxon>
    </lineage>
</organism>
<dbReference type="OrthoDB" id="10261072at2759"/>
<keyword evidence="3" id="KW-1185">Reference proteome</keyword>
<dbReference type="AlphaFoldDB" id="A0A9N9FWQ7"/>
<proteinExistence type="predicted"/>
<protein>
    <submittedName>
        <fullName evidence="2">11650_t:CDS:1</fullName>
    </submittedName>
</protein>
<reference evidence="2" key="1">
    <citation type="submission" date="2021-06" db="EMBL/GenBank/DDBJ databases">
        <authorList>
            <person name="Kallberg Y."/>
            <person name="Tangrot J."/>
            <person name="Rosling A."/>
        </authorList>
    </citation>
    <scope>NUCLEOTIDE SEQUENCE</scope>
    <source>
        <strain evidence="2">MT106</strain>
    </source>
</reference>
<evidence type="ECO:0000313" key="3">
    <source>
        <dbReference type="Proteomes" id="UP000789831"/>
    </source>
</evidence>
<dbReference type="Pfam" id="PF00692">
    <property type="entry name" value="dUTPase"/>
    <property type="match status" value="1"/>
</dbReference>
<dbReference type="EMBL" id="CAJVPL010001332">
    <property type="protein sequence ID" value="CAG8565454.1"/>
    <property type="molecule type" value="Genomic_DNA"/>
</dbReference>